<proteinExistence type="predicted"/>
<keyword evidence="4 6" id="KW-0732">Signal</keyword>
<dbReference type="AlphaFoldDB" id="T5KA37"/>
<comment type="caution">
    <text evidence="7">The sequence shown here is derived from an EMBL/GenBank/DDBJ whole genome shotgun (WGS) entry which is preliminary data.</text>
</comment>
<feature type="compositionally biased region" description="Basic and acidic residues" evidence="5">
    <location>
        <begin position="150"/>
        <end position="166"/>
    </location>
</feature>
<feature type="compositionally biased region" description="Basic and acidic residues" evidence="5">
    <location>
        <begin position="124"/>
        <end position="136"/>
    </location>
</feature>
<dbReference type="Proteomes" id="UP000016033">
    <property type="component" value="Unassembled WGS sequence"/>
</dbReference>
<dbReference type="EMBL" id="ATAO01000250">
    <property type="protein sequence ID" value="EQM72699.1"/>
    <property type="molecule type" value="Genomic_DNA"/>
</dbReference>
<dbReference type="GO" id="GO:0030313">
    <property type="term" value="C:cell envelope"/>
    <property type="evidence" value="ECO:0007669"/>
    <property type="project" value="UniProtKB-SubCell"/>
</dbReference>
<accession>T5KA37</accession>
<dbReference type="PROSITE" id="PS51257">
    <property type="entry name" value="PROKAR_LIPOPROTEIN"/>
    <property type="match status" value="1"/>
</dbReference>
<name>T5KA37_MICMQ</name>
<evidence type="ECO:0000313" key="8">
    <source>
        <dbReference type="Proteomes" id="UP000016033"/>
    </source>
</evidence>
<evidence type="ECO:0000256" key="5">
    <source>
        <dbReference type="SAM" id="MobiDB-lite"/>
    </source>
</evidence>
<comment type="subcellular location">
    <subcellularLocation>
        <location evidence="1">Cell envelope</location>
    </subcellularLocation>
</comment>
<dbReference type="Pfam" id="PF01297">
    <property type="entry name" value="ZnuA"/>
    <property type="match status" value="1"/>
</dbReference>
<dbReference type="GO" id="GO:0030001">
    <property type="term" value="P:metal ion transport"/>
    <property type="evidence" value="ECO:0007669"/>
    <property type="project" value="InterPro"/>
</dbReference>
<evidence type="ECO:0000256" key="6">
    <source>
        <dbReference type="SAM" id="SignalP"/>
    </source>
</evidence>
<sequence>MKKPVVALALASVAALTLAGCSTPSAGEGDDGTITVVASTNVYGDIAATIGGDRVDVQSIITSASQDPHSYEASARDRLTVQKADLVIENGGGYDAFIDTLLQDAKDPHVVTAVEYSHDFPGNEGHDEAGHDHADESASAAPEESDAPEGEAHDHADDEAGHEGHDHIEGFNEHVWFDPHTMIHVVDAIADELTELDPDGAKEFAANAATLTADLEGFETELATLKTEAPDVDVFITEPLPGYLAAAAGFTDVTPDGFAESVEEGTDVAPAVLLQALDVIGSGQVTALLTNAQTGGSETQRVETAAKDAGIPIVAFTELLEDGSSYSEWMSDAIQSLAAAVKS</sequence>
<organism evidence="7 8">
    <name type="scientific">Microbacterium maritypicum MF109</name>
    <dbReference type="NCBI Taxonomy" id="1333857"/>
    <lineage>
        <taxon>Bacteria</taxon>
        <taxon>Bacillati</taxon>
        <taxon>Actinomycetota</taxon>
        <taxon>Actinomycetes</taxon>
        <taxon>Micrococcales</taxon>
        <taxon>Microbacteriaceae</taxon>
        <taxon>Microbacterium</taxon>
    </lineage>
</organism>
<evidence type="ECO:0000256" key="2">
    <source>
        <dbReference type="ARBA" id="ARBA00022448"/>
    </source>
</evidence>
<evidence type="ECO:0000256" key="4">
    <source>
        <dbReference type="ARBA" id="ARBA00022729"/>
    </source>
</evidence>
<dbReference type="Gene3D" id="3.40.50.1980">
    <property type="entry name" value="Nitrogenase molybdenum iron protein domain"/>
    <property type="match status" value="1"/>
</dbReference>
<dbReference type="GO" id="GO:0046872">
    <property type="term" value="F:metal ion binding"/>
    <property type="evidence" value="ECO:0007669"/>
    <property type="project" value="UniProtKB-KW"/>
</dbReference>
<evidence type="ECO:0000313" key="7">
    <source>
        <dbReference type="EMBL" id="EQM72699.1"/>
    </source>
</evidence>
<dbReference type="PANTHER" id="PTHR42953:SF1">
    <property type="entry name" value="METAL-BINDING PROTEIN HI_0362-RELATED"/>
    <property type="match status" value="1"/>
</dbReference>
<evidence type="ECO:0000256" key="3">
    <source>
        <dbReference type="ARBA" id="ARBA00022723"/>
    </source>
</evidence>
<dbReference type="PANTHER" id="PTHR42953">
    <property type="entry name" value="HIGH-AFFINITY ZINC UPTAKE SYSTEM PROTEIN ZNUA-RELATED"/>
    <property type="match status" value="1"/>
</dbReference>
<feature type="signal peptide" evidence="6">
    <location>
        <begin position="1"/>
        <end position="26"/>
    </location>
</feature>
<evidence type="ECO:0000256" key="1">
    <source>
        <dbReference type="ARBA" id="ARBA00004196"/>
    </source>
</evidence>
<feature type="region of interest" description="Disordered" evidence="5">
    <location>
        <begin position="117"/>
        <end position="166"/>
    </location>
</feature>
<keyword evidence="2" id="KW-0813">Transport</keyword>
<dbReference type="RefSeq" id="WP_021201608.1">
    <property type="nucleotide sequence ID" value="NZ_ATAO01000250.1"/>
</dbReference>
<reference evidence="7 8" key="1">
    <citation type="journal article" date="2013" name="Genome Announc.">
        <title>Whole-genome sequences of five oyster-associated bacteria show potential for crude oil hydrocarbon degradation.</title>
        <authorList>
            <person name="Chauhan A."/>
            <person name="Green S."/>
            <person name="Pathak A."/>
            <person name="Thomas J."/>
            <person name="Venkatramanan R."/>
        </authorList>
    </citation>
    <scope>NUCLEOTIDE SEQUENCE [LARGE SCALE GENOMIC DNA]</scope>
    <source>
        <strain evidence="7 8">MF109</strain>
    </source>
</reference>
<gene>
    <name evidence="7" type="ORF">L687_08440</name>
</gene>
<dbReference type="InterPro" id="IPR006127">
    <property type="entry name" value="ZnuA-like"/>
</dbReference>
<dbReference type="SUPFAM" id="SSF53807">
    <property type="entry name" value="Helical backbone' metal receptor"/>
    <property type="match status" value="1"/>
</dbReference>
<protein>
    <recommendedName>
        <fullName evidence="9">Metal ABC transporter substrate-binding protein</fullName>
    </recommendedName>
</protein>
<dbReference type="InterPro" id="IPR050492">
    <property type="entry name" value="Bact_metal-bind_prot9"/>
</dbReference>
<dbReference type="PATRIC" id="fig|1333857.3.peg.3709"/>
<evidence type="ECO:0008006" key="9">
    <source>
        <dbReference type="Google" id="ProtNLM"/>
    </source>
</evidence>
<keyword evidence="3" id="KW-0479">Metal-binding</keyword>
<feature type="chain" id="PRO_5004598712" description="Metal ABC transporter substrate-binding protein" evidence="6">
    <location>
        <begin position="27"/>
        <end position="343"/>
    </location>
</feature>